<reference evidence="2 3" key="1">
    <citation type="submission" date="2016-08" db="EMBL/GenBank/DDBJ databases">
        <title>Novel Firmicute Genomes.</title>
        <authorList>
            <person name="Poppleton D.I."/>
            <person name="Gribaldo S."/>
        </authorList>
    </citation>
    <scope>NUCLEOTIDE SEQUENCE [LARGE SCALE GENOMIC DNA]</scope>
    <source>
        <strain evidence="2 3">RAOx-1</strain>
    </source>
</reference>
<keyword evidence="1" id="KW-0812">Transmembrane</keyword>
<feature type="transmembrane region" description="Helical" evidence="1">
    <location>
        <begin position="29"/>
        <end position="47"/>
    </location>
</feature>
<keyword evidence="1" id="KW-1133">Transmembrane helix</keyword>
<keyword evidence="3" id="KW-1185">Reference proteome</keyword>
<evidence type="ECO:0000313" key="3">
    <source>
        <dbReference type="Proteomes" id="UP000284219"/>
    </source>
</evidence>
<feature type="transmembrane region" description="Helical" evidence="1">
    <location>
        <begin position="5"/>
        <end position="23"/>
    </location>
</feature>
<keyword evidence="1" id="KW-0472">Membrane</keyword>
<evidence type="ECO:0000256" key="1">
    <source>
        <dbReference type="SAM" id="Phobius"/>
    </source>
</evidence>
<dbReference type="EMBL" id="MCHY01000006">
    <property type="protein sequence ID" value="RKD25911.1"/>
    <property type="molecule type" value="Genomic_DNA"/>
</dbReference>
<name>A0A419SNX2_9BACL</name>
<evidence type="ECO:0000313" key="2">
    <source>
        <dbReference type="EMBL" id="RKD25911.1"/>
    </source>
</evidence>
<sequence length="61" mass="7249">MIKQILNVVIYFIVIFLGAYYFVNMDVINSGKFALMMSVVNIIFRFVDRYRVSRKRGHDLL</sequence>
<organism evidence="2 3">
    <name type="scientific">Ammoniphilus oxalaticus</name>
    <dbReference type="NCBI Taxonomy" id="66863"/>
    <lineage>
        <taxon>Bacteria</taxon>
        <taxon>Bacillati</taxon>
        <taxon>Bacillota</taxon>
        <taxon>Bacilli</taxon>
        <taxon>Bacillales</taxon>
        <taxon>Paenibacillaceae</taxon>
        <taxon>Aneurinibacillus group</taxon>
        <taxon>Ammoniphilus</taxon>
    </lineage>
</organism>
<proteinExistence type="predicted"/>
<accession>A0A419SNX2</accession>
<gene>
    <name evidence="2" type="ORF">BEP19_02995</name>
</gene>
<comment type="caution">
    <text evidence="2">The sequence shown here is derived from an EMBL/GenBank/DDBJ whole genome shotgun (WGS) entry which is preliminary data.</text>
</comment>
<dbReference type="AlphaFoldDB" id="A0A419SNX2"/>
<protein>
    <submittedName>
        <fullName evidence="2">Uncharacterized protein</fullName>
    </submittedName>
</protein>
<dbReference type="Proteomes" id="UP000284219">
    <property type="component" value="Unassembled WGS sequence"/>
</dbReference>